<evidence type="ECO:0000313" key="2">
    <source>
        <dbReference type="Proteomes" id="UP000663880"/>
    </source>
</evidence>
<dbReference type="EMBL" id="CAJOBZ010000073">
    <property type="protein sequence ID" value="CAF4950965.1"/>
    <property type="molecule type" value="Genomic_DNA"/>
</dbReference>
<proteinExistence type="predicted"/>
<reference evidence="1" key="1">
    <citation type="submission" date="2021-02" db="EMBL/GenBank/DDBJ databases">
        <authorList>
            <person name="Steward A R."/>
        </authorList>
    </citation>
    <scope>NUCLEOTIDE SEQUENCE</scope>
</reference>
<comment type="caution">
    <text evidence="1">The sequence shown here is derived from an EMBL/GenBank/DDBJ whole genome shotgun (WGS) entry which is preliminary data.</text>
</comment>
<dbReference type="AlphaFoldDB" id="A0A821Y1M5"/>
<evidence type="ECO:0000313" key="1">
    <source>
        <dbReference type="EMBL" id="CAF4950965.1"/>
    </source>
</evidence>
<keyword evidence="2" id="KW-1185">Reference proteome</keyword>
<accession>A0A821Y1M5</accession>
<name>A0A821Y1M5_9NEOP</name>
<organism evidence="1 2">
    <name type="scientific">Pieris macdunnoughi</name>
    <dbReference type="NCBI Taxonomy" id="345717"/>
    <lineage>
        <taxon>Eukaryota</taxon>
        <taxon>Metazoa</taxon>
        <taxon>Ecdysozoa</taxon>
        <taxon>Arthropoda</taxon>
        <taxon>Hexapoda</taxon>
        <taxon>Insecta</taxon>
        <taxon>Pterygota</taxon>
        <taxon>Neoptera</taxon>
        <taxon>Endopterygota</taxon>
        <taxon>Lepidoptera</taxon>
        <taxon>Glossata</taxon>
        <taxon>Ditrysia</taxon>
        <taxon>Papilionoidea</taxon>
        <taxon>Pieridae</taxon>
        <taxon>Pierinae</taxon>
        <taxon>Pieris</taxon>
    </lineage>
</organism>
<dbReference type="OrthoDB" id="6617931at2759"/>
<dbReference type="Proteomes" id="UP000663880">
    <property type="component" value="Unassembled WGS sequence"/>
</dbReference>
<gene>
    <name evidence="1" type="ORF">PMACD_LOCUS15683</name>
</gene>
<protein>
    <submittedName>
        <fullName evidence="1">Uncharacterized protein</fullName>
    </submittedName>
</protein>
<sequence>MKRGRKFSNSIEDQKKAFSPYKNIFTSNNHLPAASDPVYTEIKSVLANPITEKGLYISVQKNFNYFFDIKLIEEQRNSNSIQDDYSDPTQAQASKSINFDFLIDLYKWEKLQPISKRVLVRHNTKSVLKKKYSLPKHMWAHLLREEIWKAMKTPCSWIFKQYSIKNEDRITCRGLCKQCKASLNVVISWPVDKIARCMCSIRNCDASFIHISDKKIKLSPVKRVDMSAELKHEAAIAYRNKISNELMDTGDIEPSHMPTLGCLRQIKHEQRQSSYYDSNQVLSLWMMKLVTPYKEAIKHISLYPFYVFYWTKLQEACCKNLKKLGRIVLSVDATGSIFKGLGPNNKMLVTKHLFLYVLIIKTLQNVSSVPVSQMVSESQTLDTIYQWLQAWRKCNPVPDEVNLDDSSALIGAVVKAFTKYESIAEYVEDSYRRLEDGEVSDTCYIRIDTSHFIKILFNLSCFKHTDTRVKFFYVKCLIELKNCDDYDKAKYIISDLITVCLNQHDGIINGKNATRCENSKRNLKKLCAFHVDDTEIEIQDNDKINANIEESSYSIFDDTLKYNTKQKCPKWIYNKIDAEKIITTLSDDNDCSHHENLYYFPAFIDVLLRLMGQFPLWSNVMKNLYNSDIDRPSSSNIESYFKNLKRLLFQIGSKSQRLRIDEFIIKHLEYFTGELYIVNSNIAQAQRYKVSKKSITPGQKTKTYKMVPQFRDDSVFSDNPSLVENWKGLGMSKTVFDLLKSYLELHQTLKLALKLTLKLGVVIEIT</sequence>